<evidence type="ECO:0000259" key="6">
    <source>
        <dbReference type="Pfam" id="PF03798"/>
    </source>
</evidence>
<organism evidence="7 8">
    <name type="scientific">Reticulomyxa filosa</name>
    <dbReference type="NCBI Taxonomy" id="46433"/>
    <lineage>
        <taxon>Eukaryota</taxon>
        <taxon>Sar</taxon>
        <taxon>Rhizaria</taxon>
        <taxon>Retaria</taxon>
        <taxon>Foraminifera</taxon>
        <taxon>Monothalamids</taxon>
        <taxon>Reticulomyxidae</taxon>
        <taxon>Reticulomyxa</taxon>
    </lineage>
</organism>
<evidence type="ECO:0000313" key="8">
    <source>
        <dbReference type="Proteomes" id="UP000023152"/>
    </source>
</evidence>
<evidence type="ECO:0000256" key="2">
    <source>
        <dbReference type="ARBA" id="ARBA00022692"/>
    </source>
</evidence>
<dbReference type="Proteomes" id="UP000023152">
    <property type="component" value="Unassembled WGS sequence"/>
</dbReference>
<sequence>MLPRSNKKLNNLFSTNFRTIKHYDLTKGKQQFKKNSGINKTMRRGRVEDGVSVPLSELEEMTSRMSYQKETTESQNPSVKATKCESCETDKQLSKKRGLLMAGEPCYEQYATVETCMNEKNGQLSHCMKYWHELTRCRQEERQKQIGIPKMIHPREQRIANAKAEEKKQAEFRNLVEHYKKQINEKNLGEARKFDNFERKKREASTKKCVGFSNIKVYRKSILKKDCQIITLVSWQTPFERKTCVCFFFNSKKIPNQFLAMPNTPKQLSTKTFITYWESVTAPWKHGLSVALFLCGCLFFYLTQEFGCWLCRQYFKSRASENGSKKKEPATEQEKEREAAEIDKFGNSVMSVVHCCVMIIGCTPYVLCEEPTEVVPSNQSYQLSFGITMLYKFACNWSQAYLVTDSLTYIRKYWVHSDNRIMLIHHVCLFVSLCPGALLIYDSVPYEGLFISFTYFYVWLYISSASYMVEYSTLFLNAKHFAKFFNLPVLYFFSGACLVIAYPLLRNVWLAYVIYYTYNSSVDITYTRHSKGVALFAQIFVYLMSLFYFFTCYQFYKRLKKKRRKIAATKKKG</sequence>
<evidence type="ECO:0000313" key="7">
    <source>
        <dbReference type="EMBL" id="ETO18222.1"/>
    </source>
</evidence>
<feature type="transmembrane region" description="Helical" evidence="5">
    <location>
        <begin position="489"/>
        <end position="515"/>
    </location>
</feature>
<dbReference type="SUPFAM" id="SSF47072">
    <property type="entry name" value="Cysteine alpha-hairpin motif"/>
    <property type="match status" value="1"/>
</dbReference>
<dbReference type="InterPro" id="IPR006634">
    <property type="entry name" value="TLC-dom"/>
</dbReference>
<comment type="caution">
    <text evidence="7">The sequence shown here is derived from an EMBL/GenBank/DDBJ whole genome shotgun (WGS) entry which is preliminary data.</text>
</comment>
<feature type="transmembrane region" description="Helical" evidence="5">
    <location>
        <begin position="453"/>
        <end position="477"/>
    </location>
</feature>
<accession>X6MXL1</accession>
<proteinExistence type="predicted"/>
<keyword evidence="3 5" id="KW-1133">Transmembrane helix</keyword>
<protein>
    <recommendedName>
        <fullName evidence="6">TLC domain-containing protein</fullName>
    </recommendedName>
</protein>
<dbReference type="GO" id="GO:0016020">
    <property type="term" value="C:membrane"/>
    <property type="evidence" value="ECO:0007669"/>
    <property type="project" value="UniProtKB-SubCell"/>
</dbReference>
<evidence type="ECO:0000256" key="5">
    <source>
        <dbReference type="SAM" id="Phobius"/>
    </source>
</evidence>
<dbReference type="EMBL" id="ASPP01015309">
    <property type="protein sequence ID" value="ETO18222.1"/>
    <property type="molecule type" value="Genomic_DNA"/>
</dbReference>
<evidence type="ECO:0000256" key="1">
    <source>
        <dbReference type="ARBA" id="ARBA00004141"/>
    </source>
</evidence>
<keyword evidence="2 5" id="KW-0812">Transmembrane</keyword>
<dbReference type="Pfam" id="PF03798">
    <property type="entry name" value="TRAM_LAG1_CLN8"/>
    <property type="match status" value="1"/>
</dbReference>
<dbReference type="PROSITE" id="PS51808">
    <property type="entry name" value="CHCH"/>
    <property type="match status" value="1"/>
</dbReference>
<feature type="transmembrane region" description="Helical" evidence="5">
    <location>
        <begin position="421"/>
        <end position="441"/>
    </location>
</feature>
<comment type="subcellular location">
    <subcellularLocation>
        <location evidence="1">Membrane</location>
        <topology evidence="1">Multi-pass membrane protein</topology>
    </subcellularLocation>
</comment>
<feature type="transmembrane region" description="Helical" evidence="5">
    <location>
        <begin position="535"/>
        <end position="556"/>
    </location>
</feature>
<gene>
    <name evidence="7" type="ORF">RFI_19057</name>
</gene>
<reference evidence="7 8" key="1">
    <citation type="journal article" date="2013" name="Curr. Biol.">
        <title>The Genome of the Foraminiferan Reticulomyxa filosa.</title>
        <authorList>
            <person name="Glockner G."/>
            <person name="Hulsmann N."/>
            <person name="Schleicher M."/>
            <person name="Noegel A.A."/>
            <person name="Eichinger L."/>
            <person name="Gallinger C."/>
            <person name="Pawlowski J."/>
            <person name="Sierra R."/>
            <person name="Euteneuer U."/>
            <person name="Pillet L."/>
            <person name="Moustafa A."/>
            <person name="Platzer M."/>
            <person name="Groth M."/>
            <person name="Szafranski K."/>
            <person name="Schliwa M."/>
        </authorList>
    </citation>
    <scope>NUCLEOTIDE SEQUENCE [LARGE SCALE GENOMIC DNA]</scope>
</reference>
<keyword evidence="8" id="KW-1185">Reference proteome</keyword>
<evidence type="ECO:0000256" key="4">
    <source>
        <dbReference type="ARBA" id="ARBA00023136"/>
    </source>
</evidence>
<evidence type="ECO:0000256" key="3">
    <source>
        <dbReference type="ARBA" id="ARBA00022989"/>
    </source>
</evidence>
<feature type="domain" description="TLC" evidence="6">
    <location>
        <begin position="344"/>
        <end position="434"/>
    </location>
</feature>
<dbReference type="AlphaFoldDB" id="X6MXL1"/>
<keyword evidence="4 5" id="KW-0472">Membrane</keyword>
<name>X6MXL1_RETFI</name>
<dbReference type="InterPro" id="IPR009069">
    <property type="entry name" value="Cys_alpha_HP_mot_SF"/>
</dbReference>